<evidence type="ECO:0000313" key="1">
    <source>
        <dbReference type="EMBL" id="ALO27656.1"/>
    </source>
</evidence>
<organism evidence="1">
    <name type="scientific">Leptospira borgpetersenii serovar Ballum</name>
    <dbReference type="NCBI Taxonomy" id="280505"/>
    <lineage>
        <taxon>Bacteria</taxon>
        <taxon>Pseudomonadati</taxon>
        <taxon>Spirochaetota</taxon>
        <taxon>Spirochaetia</taxon>
        <taxon>Leptospirales</taxon>
        <taxon>Leptospiraceae</taxon>
        <taxon>Leptospira</taxon>
    </lineage>
</organism>
<sequence length="63" mass="7274">MNSPSVSVLWKRSIEAVFVNPNFLNNSNPLECYVQRPSQNTLSLLKVPINQSSRCFRDKFLVF</sequence>
<dbReference type="AlphaFoldDB" id="A0A0E3B5F9"/>
<name>A0A0E3B5F9_LEPBO</name>
<accession>A0A0E3B5F9</accession>
<dbReference type="Proteomes" id="UP000058857">
    <property type="component" value="Chromosome 1"/>
</dbReference>
<evidence type="ECO:0000313" key="2">
    <source>
        <dbReference type="Proteomes" id="UP000058857"/>
    </source>
</evidence>
<reference evidence="1 2" key="1">
    <citation type="journal article" date="2015" name="PLoS Negl. Trop. Dis.">
        <title>Distribution of Plasmids in Distinct Leptospira Pathogenic Species.</title>
        <authorList>
            <person name="Wang Y."/>
            <person name="Zhuang X."/>
            <person name="Zhong Y."/>
            <person name="Zhang C."/>
            <person name="Zhang Y."/>
            <person name="Zeng L."/>
            <person name="Zhu Y."/>
            <person name="He P."/>
            <person name="Dong K."/>
            <person name="Pal U."/>
            <person name="Guo X."/>
            <person name="Qin J."/>
        </authorList>
    </citation>
    <scope>NUCLEOTIDE SEQUENCE [LARGE SCALE GENOMIC DNA]</scope>
    <source>
        <strain evidence="1 2">56604</strain>
    </source>
</reference>
<gene>
    <name evidence="1" type="ORF">LBBP_03464</name>
</gene>
<dbReference type="PATRIC" id="fig|280505.15.peg.3378"/>
<protein>
    <submittedName>
        <fullName evidence="1">Uncharacterized protein</fullName>
    </submittedName>
</protein>
<proteinExistence type="predicted"/>
<dbReference type="EMBL" id="CP012029">
    <property type="protein sequence ID" value="ALO27656.1"/>
    <property type="molecule type" value="Genomic_DNA"/>
</dbReference>